<dbReference type="PANTHER" id="PTHR46513:SF13">
    <property type="entry name" value="EGF-LIKE DOMAIN-CONTAINING PROTEIN"/>
    <property type="match status" value="1"/>
</dbReference>
<dbReference type="EMBL" id="NOWC01000039">
    <property type="protein sequence ID" value="OZS72360.1"/>
    <property type="molecule type" value="Genomic_DNA"/>
</dbReference>
<dbReference type="STRING" id="587.RB151_030040"/>
<protein>
    <recommendedName>
        <fullName evidence="3">CAS/CSE protein involved in chromosome segregation</fullName>
    </recommendedName>
</protein>
<comment type="caution">
    <text evidence="1">The sequence shown here is derived from an EMBL/GenBank/DDBJ whole genome shotgun (WGS) entry which is preliminary data.</text>
</comment>
<evidence type="ECO:0008006" key="3">
    <source>
        <dbReference type="Google" id="ProtNLM"/>
    </source>
</evidence>
<evidence type="ECO:0000313" key="1">
    <source>
        <dbReference type="EMBL" id="OZS72360.1"/>
    </source>
</evidence>
<dbReference type="PROSITE" id="PS51120">
    <property type="entry name" value="LDLRB"/>
    <property type="match status" value="1"/>
</dbReference>
<dbReference type="InterPro" id="IPR050778">
    <property type="entry name" value="Cueball_EGF_LRP_Nidogen"/>
</dbReference>
<proteinExistence type="predicted"/>
<dbReference type="Proteomes" id="UP000216001">
    <property type="component" value="Unassembled WGS sequence"/>
</dbReference>
<dbReference type="InterPro" id="IPR000033">
    <property type="entry name" value="LDLR_classB_rpt"/>
</dbReference>
<dbReference type="SUPFAM" id="SSF63825">
    <property type="entry name" value="YWTD domain"/>
    <property type="match status" value="2"/>
</dbReference>
<name>A0A264VM03_PRORE</name>
<accession>A0A264VM03</accession>
<organism evidence="1 2">
    <name type="scientific">Providencia rettgeri</name>
    <dbReference type="NCBI Taxonomy" id="587"/>
    <lineage>
        <taxon>Bacteria</taxon>
        <taxon>Pseudomonadati</taxon>
        <taxon>Pseudomonadota</taxon>
        <taxon>Gammaproteobacteria</taxon>
        <taxon>Enterobacterales</taxon>
        <taxon>Morganellaceae</taxon>
        <taxon>Providencia</taxon>
    </lineage>
</organism>
<evidence type="ECO:0000313" key="2">
    <source>
        <dbReference type="Proteomes" id="UP000216001"/>
    </source>
</evidence>
<dbReference type="Gene3D" id="2.120.10.30">
    <property type="entry name" value="TolB, C-terminal domain"/>
    <property type="match status" value="2"/>
</dbReference>
<reference evidence="1 2" key="1">
    <citation type="submission" date="2017-07" db="EMBL/GenBank/DDBJ databases">
        <title>blaIMP-27 on transferable plasmids in Proteus mirabilis and Providencia rettgeri.</title>
        <authorList>
            <person name="Potter R."/>
        </authorList>
    </citation>
    <scope>NUCLEOTIDE SEQUENCE [LARGE SCALE GENOMIC DNA]</scope>
    <source>
        <strain evidence="1 2">PR1</strain>
    </source>
</reference>
<sequence>MPIINIAPIFIIEHLPERFKMEKVNEYSNPYLLLLDVHSPAIIQFNKSTHQTIPIIEGLGGTPDGIAVDPANRLIYWSNMGEDYEADDGSINVMNFDGTGRKILVGNGKIRTPKQLHLDLVNQRLYWCDREGGMVSSCNIDGSDLFVHVARPRDKHNKVDILDQCVGITVDVTNNWIYWTQKGTPKGNLGRIFRVPLTPKIQQSANQRNDIQLLLQDLPEPIDLLLDEENHILYWTDRGAEPDGNSLNCANISADGLSHYKVISRGFKEAIGLTYDKPAQLMYVADLNGGVYRVIIETGAVEKLHQGKNYTGISQYLG</sequence>
<dbReference type="SMART" id="SM00135">
    <property type="entry name" value="LY"/>
    <property type="match status" value="4"/>
</dbReference>
<gene>
    <name evidence="1" type="ORF">CHI95_22405</name>
</gene>
<dbReference type="AlphaFoldDB" id="A0A264VM03"/>
<dbReference type="PANTHER" id="PTHR46513">
    <property type="entry name" value="VITELLOGENIN RECEPTOR-LIKE PROTEIN-RELATED-RELATED"/>
    <property type="match status" value="1"/>
</dbReference>
<dbReference type="InterPro" id="IPR011042">
    <property type="entry name" value="6-blade_b-propeller_TolB-like"/>
</dbReference>